<evidence type="ECO:0000256" key="3">
    <source>
        <dbReference type="ARBA" id="ARBA00023242"/>
    </source>
</evidence>
<dbReference type="GO" id="GO:0005634">
    <property type="term" value="C:nucleus"/>
    <property type="evidence" value="ECO:0007669"/>
    <property type="project" value="UniProtKB-SubCell"/>
</dbReference>
<keyword evidence="3" id="KW-0539">Nucleus</keyword>
<dbReference type="GO" id="GO:0003677">
    <property type="term" value="F:DNA binding"/>
    <property type="evidence" value="ECO:0007669"/>
    <property type="project" value="InterPro"/>
</dbReference>
<comment type="subcellular location">
    <subcellularLocation>
        <location evidence="1">Nucleus</location>
    </subcellularLocation>
</comment>
<evidence type="ECO:0000313" key="7">
    <source>
        <dbReference type="Ensembl" id="ENSAOWP00000021781.1"/>
    </source>
</evidence>
<feature type="compositionally biased region" description="Low complexity" evidence="5">
    <location>
        <begin position="164"/>
        <end position="175"/>
    </location>
</feature>
<feature type="compositionally biased region" description="Low complexity" evidence="5">
    <location>
        <begin position="50"/>
        <end position="60"/>
    </location>
</feature>
<reference evidence="7" key="2">
    <citation type="submission" date="2025-09" db="UniProtKB">
        <authorList>
            <consortium name="Ensembl"/>
        </authorList>
    </citation>
    <scope>IDENTIFICATION</scope>
</reference>
<evidence type="ECO:0000259" key="6">
    <source>
        <dbReference type="Pfam" id="PF07842"/>
    </source>
</evidence>
<dbReference type="Pfam" id="PF07842">
    <property type="entry name" value="GCFC"/>
    <property type="match status" value="1"/>
</dbReference>
<dbReference type="InterPro" id="IPR022783">
    <property type="entry name" value="GCFC_dom"/>
</dbReference>
<keyword evidence="8" id="KW-1185">Reference proteome</keyword>
<name>A0A8B9Q7S0_APTOW</name>
<dbReference type="AlphaFoldDB" id="A0A8B9Q7S0"/>
<protein>
    <submittedName>
        <fullName evidence="7">GC-rich sequence DNA-binding factor 2</fullName>
    </submittedName>
</protein>
<comment type="similarity">
    <text evidence="2">Belongs to the GCF family.</text>
</comment>
<evidence type="ECO:0000256" key="2">
    <source>
        <dbReference type="ARBA" id="ARBA00010801"/>
    </source>
</evidence>
<feature type="domain" description="GCF C-terminal" evidence="6">
    <location>
        <begin position="448"/>
        <end position="661"/>
    </location>
</feature>
<dbReference type="InterPro" id="IPR012890">
    <property type="entry name" value="GCFC2-like"/>
</dbReference>
<evidence type="ECO:0000313" key="8">
    <source>
        <dbReference type="Proteomes" id="UP000694424"/>
    </source>
</evidence>
<feature type="compositionally biased region" description="Basic and acidic residues" evidence="5">
    <location>
        <begin position="123"/>
        <end position="140"/>
    </location>
</feature>
<dbReference type="GO" id="GO:0000398">
    <property type="term" value="P:mRNA splicing, via spliceosome"/>
    <property type="evidence" value="ECO:0007669"/>
    <property type="project" value="InterPro"/>
</dbReference>
<feature type="region of interest" description="Disordered" evidence="5">
    <location>
        <begin position="1"/>
        <end position="206"/>
    </location>
</feature>
<reference evidence="7" key="1">
    <citation type="submission" date="2025-08" db="UniProtKB">
        <authorList>
            <consortium name="Ensembl"/>
        </authorList>
    </citation>
    <scope>IDENTIFICATION</scope>
</reference>
<evidence type="ECO:0000256" key="5">
    <source>
        <dbReference type="SAM" id="MobiDB-lite"/>
    </source>
</evidence>
<evidence type="ECO:0000256" key="4">
    <source>
        <dbReference type="SAM" id="Coils"/>
    </source>
</evidence>
<proteinExistence type="inferred from homology"/>
<evidence type="ECO:0000256" key="1">
    <source>
        <dbReference type="ARBA" id="ARBA00004123"/>
    </source>
</evidence>
<feature type="compositionally biased region" description="Basic residues" evidence="5">
    <location>
        <begin position="1"/>
        <end position="15"/>
    </location>
</feature>
<dbReference type="Proteomes" id="UP000694424">
    <property type="component" value="Unplaced"/>
</dbReference>
<feature type="compositionally biased region" description="Gly residues" evidence="5">
    <location>
        <begin position="70"/>
        <end position="87"/>
    </location>
</feature>
<feature type="coiled-coil region" evidence="4">
    <location>
        <begin position="253"/>
        <end position="294"/>
    </location>
</feature>
<dbReference type="PANTHER" id="PTHR12214:SF4">
    <property type="entry name" value="INTRON LARGE COMPLEX COMPONENT GCFC2"/>
    <property type="match status" value="1"/>
</dbReference>
<dbReference type="PANTHER" id="PTHR12214">
    <property type="entry name" value="GC-RICH SEQUENCE DNA-BINDING FACTOR"/>
    <property type="match status" value="1"/>
</dbReference>
<dbReference type="Ensembl" id="ENSAOWT00000024664.1">
    <property type="protein sequence ID" value="ENSAOWP00000021781.1"/>
    <property type="gene ID" value="ENSAOWG00000014718.1"/>
</dbReference>
<sequence length="760" mass="86895">MFRRPPRNFRARRRAASSGSSEEEPPAAAPPPPGPGRDSEQEAESEEEPGSAVAAPAAEGLSPPQEPAGSPGGRGPRLTGAGTGPARGGKALLSFGGEEEREGDEELFKIKKPSFNEVTFKIQKKESLPSPQREVEESEKICQSVPRTGNTKVPHEEEEDDDTYSSLSEDYNSSDSETESSPPQRRKDLSAVSKDDESSEDETQIKWEEQQIKKAVKLSQDIYDDASLHKSQPTKAKFDPFVSLPPVNLEIVKKRLTERITSLQDVHRAHQREYEKYMEDIESSKMSLQELEKSSNASLNYRFYRAMKTYVENLINCLNEKLAYINELELAIHVLLQQRARTLLKRRQDELRNESAYIQHLSSSNDEPANGGLEDDEKTQLLKMCEHRRTCRQQARVCSGEVDHHEGMSSDDELPPTEMTEFQKSKDDILEDSRKIFEDVRVDFCDIRKILLKFQEWKEKFPDSYCDAYISLCLPKLLNPLIRVELISWNPLENFTELEEMPWFRAIEEFSDAKNASESKRDDDLDKTVLPRVIEKTILPKITGFIKNVWDPLSTSQTKNLVQLCHSIFEKQVPSKNERSQAKEDLINVLVLRMKKSVEEDVFIPLYPKSAVQDKLSPCSKFQERRFWSAVKLLSNILLWDGIVQEDTVCDLGLSKLLNRYLLLNLLNTPPGPDNIEKCNKVVACLPERWFQDLESGSTLPQLRNFSQHLLQCAHTLHKNNRRDETKDVVLLLVKVNALHIVKDFIEEYKLEHLKSMIGK</sequence>
<keyword evidence="4" id="KW-0175">Coiled coil</keyword>
<organism evidence="7 8">
    <name type="scientific">Apteryx owenii</name>
    <name type="common">Little spotted kiwi</name>
    <dbReference type="NCBI Taxonomy" id="8824"/>
    <lineage>
        <taxon>Eukaryota</taxon>
        <taxon>Metazoa</taxon>
        <taxon>Chordata</taxon>
        <taxon>Craniata</taxon>
        <taxon>Vertebrata</taxon>
        <taxon>Euteleostomi</taxon>
        <taxon>Archelosauria</taxon>
        <taxon>Archosauria</taxon>
        <taxon>Dinosauria</taxon>
        <taxon>Saurischia</taxon>
        <taxon>Theropoda</taxon>
        <taxon>Coelurosauria</taxon>
        <taxon>Aves</taxon>
        <taxon>Palaeognathae</taxon>
        <taxon>Apterygiformes</taxon>
        <taxon>Apterygidae</taxon>
        <taxon>Apteryx</taxon>
    </lineage>
</organism>
<accession>A0A8B9Q7S0</accession>
<feature type="compositionally biased region" description="Basic and acidic residues" evidence="5">
    <location>
        <begin position="185"/>
        <end position="196"/>
    </location>
</feature>